<feature type="region of interest" description="Disordered" evidence="1">
    <location>
        <begin position="134"/>
        <end position="187"/>
    </location>
</feature>
<gene>
    <name evidence="3" type="ORF">RUMCAL_02512</name>
</gene>
<feature type="compositionally biased region" description="Low complexity" evidence="1">
    <location>
        <begin position="158"/>
        <end position="174"/>
    </location>
</feature>
<dbReference type="EMBL" id="AWVF01000300">
    <property type="protein sequence ID" value="ERJ91802.1"/>
    <property type="molecule type" value="Genomic_DNA"/>
</dbReference>
<organism evidence="3 4">
    <name type="scientific">Ruminococcus callidus ATCC 27760</name>
    <dbReference type="NCBI Taxonomy" id="411473"/>
    <lineage>
        <taxon>Bacteria</taxon>
        <taxon>Bacillati</taxon>
        <taxon>Bacillota</taxon>
        <taxon>Clostridia</taxon>
        <taxon>Eubacteriales</taxon>
        <taxon>Oscillospiraceae</taxon>
        <taxon>Ruminococcus</taxon>
    </lineage>
</organism>
<keyword evidence="2" id="KW-0812">Transmembrane</keyword>
<evidence type="ECO:0000256" key="1">
    <source>
        <dbReference type="SAM" id="MobiDB-lite"/>
    </source>
</evidence>
<protein>
    <submittedName>
        <fullName evidence="3">Uncharacterized protein</fullName>
    </submittedName>
</protein>
<evidence type="ECO:0000313" key="4">
    <source>
        <dbReference type="Proteomes" id="UP000016662"/>
    </source>
</evidence>
<proteinExistence type="predicted"/>
<keyword evidence="2" id="KW-0472">Membrane</keyword>
<feature type="transmembrane region" description="Helical" evidence="2">
    <location>
        <begin position="12"/>
        <end position="35"/>
    </location>
</feature>
<dbReference type="RefSeq" id="WP_021680679.1">
    <property type="nucleotide sequence ID" value="NZ_KI260297.1"/>
</dbReference>
<evidence type="ECO:0000313" key="3">
    <source>
        <dbReference type="EMBL" id="ERJ91802.1"/>
    </source>
</evidence>
<dbReference type="AlphaFoldDB" id="U2KHQ1"/>
<dbReference type="Proteomes" id="UP000016662">
    <property type="component" value="Unassembled WGS sequence"/>
</dbReference>
<dbReference type="PATRIC" id="fig|411473.3.peg.2101"/>
<name>U2KHQ1_9FIRM</name>
<sequence length="187" mass="20319">MKNFFANLSHPTKITLITCSSFVILTMLILIFLMLCPIQESSSANNVNDSLVVTVASTEETQITSETTASAVSTKFERKTTDANRVITETITTAKTYGTQAVYEDDDTYNNYGSYDDDTDNSYQPAVTTRAYYNNNTSNATKPRYTTPAATQPPAPNAPVVTQAPVVTAAPSVPEETIPAPDDGFYD</sequence>
<evidence type="ECO:0000256" key="2">
    <source>
        <dbReference type="SAM" id="Phobius"/>
    </source>
</evidence>
<reference evidence="3 4" key="1">
    <citation type="submission" date="2013-07" db="EMBL/GenBank/DDBJ databases">
        <authorList>
            <person name="Weinstock G."/>
            <person name="Sodergren E."/>
            <person name="Wylie T."/>
            <person name="Fulton L."/>
            <person name="Fulton R."/>
            <person name="Fronick C."/>
            <person name="O'Laughlin M."/>
            <person name="Godfrey J."/>
            <person name="Miner T."/>
            <person name="Herter B."/>
            <person name="Appelbaum E."/>
            <person name="Cordes M."/>
            <person name="Lek S."/>
            <person name="Wollam A."/>
            <person name="Pepin K.H."/>
            <person name="Palsikar V.B."/>
            <person name="Mitreva M."/>
            <person name="Wilson R.K."/>
        </authorList>
    </citation>
    <scope>NUCLEOTIDE SEQUENCE [LARGE SCALE GENOMIC DNA]</scope>
    <source>
        <strain evidence="3 4">ATCC 27760</strain>
    </source>
</reference>
<dbReference type="STRING" id="411473.RUMCAL_02512"/>
<accession>U2KHQ1</accession>
<comment type="caution">
    <text evidence="3">The sequence shown here is derived from an EMBL/GenBank/DDBJ whole genome shotgun (WGS) entry which is preliminary data.</text>
</comment>
<keyword evidence="2" id="KW-1133">Transmembrane helix</keyword>
<dbReference type="HOGENOM" id="CLU_1446661_0_0_9"/>
<keyword evidence="4" id="KW-1185">Reference proteome</keyword>